<dbReference type="EMBL" id="CP076022">
    <property type="protein sequence ID" value="QWC10970.1"/>
    <property type="molecule type" value="Genomic_DNA"/>
</dbReference>
<protein>
    <recommendedName>
        <fullName evidence="3">Ribosomally synthesized peptide with SipW-like signal peptide</fullName>
    </recommendedName>
</protein>
<reference evidence="1 2" key="1">
    <citation type="submission" date="2021-05" db="EMBL/GenBank/DDBJ databases">
        <title>Novel species in genus Arthrobacter.</title>
        <authorList>
            <person name="Zhang G."/>
        </authorList>
    </citation>
    <scope>NUCLEOTIDE SEQUENCE [LARGE SCALE GENOMIC DNA]</scope>
    <source>
        <strain evidence="2">zg-ZUI227</strain>
    </source>
</reference>
<dbReference type="RefSeq" id="WP_210230377.1">
    <property type="nucleotide sequence ID" value="NZ_CP076022.1"/>
</dbReference>
<evidence type="ECO:0008006" key="3">
    <source>
        <dbReference type="Google" id="ProtNLM"/>
    </source>
</evidence>
<accession>A0A975R0I7</accession>
<name>A0A975R0I7_9MICC</name>
<evidence type="ECO:0000313" key="1">
    <source>
        <dbReference type="EMBL" id="QWC10970.1"/>
    </source>
</evidence>
<organism evidence="1 2">
    <name type="scientific">Arthrobacter jiangjiafuii</name>
    <dbReference type="NCBI Taxonomy" id="2817475"/>
    <lineage>
        <taxon>Bacteria</taxon>
        <taxon>Bacillati</taxon>
        <taxon>Actinomycetota</taxon>
        <taxon>Actinomycetes</taxon>
        <taxon>Micrococcales</taxon>
        <taxon>Micrococcaceae</taxon>
        <taxon>Arthrobacter</taxon>
    </lineage>
</organism>
<dbReference type="KEGG" id="ajg:KKR91_05055"/>
<dbReference type="AlphaFoldDB" id="A0A975R0I7"/>
<proteinExistence type="predicted"/>
<sequence length="182" mass="18729">MKSLRALKAAGLILAAVVLGLMTVQGSYALWNAAAQTTPATVQAADFNILVNDVNMAVTPSLNVNHLTRGTSAYVPLMVTNAVNVTPDSPLLLQASLTGVVPTNTFEGHLTVTSAVVQGRAACTPDLPYAPGIPKLPVLGIKASQTICFKVTLSSNTPAKFVGQAINIPVNLSVAQVAPGTK</sequence>
<evidence type="ECO:0000313" key="2">
    <source>
        <dbReference type="Proteomes" id="UP000676885"/>
    </source>
</evidence>
<keyword evidence="2" id="KW-1185">Reference proteome</keyword>
<dbReference type="Proteomes" id="UP000676885">
    <property type="component" value="Chromosome"/>
</dbReference>
<gene>
    <name evidence="1" type="ORF">KKR91_05055</name>
</gene>